<protein>
    <submittedName>
        <fullName evidence="4">DNA starvation/stationary phase protection protein</fullName>
    </submittedName>
</protein>
<proteinExistence type="inferred from homology"/>
<dbReference type="InterPro" id="IPR009078">
    <property type="entry name" value="Ferritin-like_SF"/>
</dbReference>
<gene>
    <name evidence="4" type="ORF">DRF65_03245</name>
</gene>
<comment type="similarity">
    <text evidence="1 2">Belongs to the Dps family.</text>
</comment>
<dbReference type="GO" id="GO:0008199">
    <property type="term" value="F:ferric iron binding"/>
    <property type="evidence" value="ECO:0007669"/>
    <property type="project" value="InterPro"/>
</dbReference>
<dbReference type="InterPro" id="IPR012347">
    <property type="entry name" value="Ferritin-like"/>
</dbReference>
<reference evidence="5" key="1">
    <citation type="submission" date="2018-06" db="EMBL/GenBank/DDBJ databases">
        <authorList>
            <person name="Lum Nde A."/>
            <person name="Hugo C."/>
        </authorList>
    </citation>
    <scope>NUCLEOTIDE SEQUENCE [LARGE SCALE GENOMIC DNA]</scope>
    <source>
        <strain evidence="5">1_F178</strain>
    </source>
</reference>
<keyword evidence="5" id="KW-1185">Reference proteome</keyword>
<evidence type="ECO:0000259" key="3">
    <source>
        <dbReference type="Pfam" id="PF00210"/>
    </source>
</evidence>
<dbReference type="SUPFAM" id="SSF47240">
    <property type="entry name" value="Ferritin-like"/>
    <property type="match status" value="1"/>
</dbReference>
<dbReference type="PRINTS" id="PR01346">
    <property type="entry name" value="HELNAPAPROT"/>
</dbReference>
<dbReference type="EMBL" id="QNVT01000002">
    <property type="protein sequence ID" value="REC63737.1"/>
    <property type="molecule type" value="Genomic_DNA"/>
</dbReference>
<dbReference type="PANTHER" id="PTHR42932:SF3">
    <property type="entry name" value="DNA PROTECTION DURING STARVATION PROTEIN"/>
    <property type="match status" value="1"/>
</dbReference>
<dbReference type="PIRSF" id="PIRSF005900">
    <property type="entry name" value="Dps"/>
    <property type="match status" value="1"/>
</dbReference>
<dbReference type="Proteomes" id="UP000256686">
    <property type="component" value="Unassembled WGS sequence"/>
</dbReference>
<dbReference type="Gene3D" id="1.20.1260.10">
    <property type="match status" value="1"/>
</dbReference>
<dbReference type="CDD" id="cd01043">
    <property type="entry name" value="DPS"/>
    <property type="match status" value="1"/>
</dbReference>
<sequence>MKIQIGIANNHRQAIADQLIKILADENVLYIKTKNAHWNVEGADYHDKHTFFETQSKQLDDIINSIAERIRSLGQYVPATLQSYLSSTHFTEQNGERHNSQAFITELLQDHESLILRLCEYTMSCKDDLHDVATSHFITRLLEIHQKMAWPLRSYIIE</sequence>
<evidence type="ECO:0000256" key="1">
    <source>
        <dbReference type="ARBA" id="ARBA00009497"/>
    </source>
</evidence>
<organism evidence="4 5">
    <name type="scientific">Chryseobacterium pennae</name>
    <dbReference type="NCBI Taxonomy" id="2258962"/>
    <lineage>
        <taxon>Bacteria</taxon>
        <taxon>Pseudomonadati</taxon>
        <taxon>Bacteroidota</taxon>
        <taxon>Flavobacteriia</taxon>
        <taxon>Flavobacteriales</taxon>
        <taxon>Weeksellaceae</taxon>
        <taxon>Chryseobacterium group</taxon>
        <taxon>Chryseobacterium</taxon>
    </lineage>
</organism>
<dbReference type="RefSeq" id="WP_115968815.1">
    <property type="nucleotide sequence ID" value="NZ_QNVT01000002.1"/>
</dbReference>
<dbReference type="AlphaFoldDB" id="A0A3D9CD84"/>
<dbReference type="InterPro" id="IPR008331">
    <property type="entry name" value="Ferritin_DPS_dom"/>
</dbReference>
<evidence type="ECO:0000256" key="2">
    <source>
        <dbReference type="RuleBase" id="RU003875"/>
    </source>
</evidence>
<evidence type="ECO:0000313" key="5">
    <source>
        <dbReference type="Proteomes" id="UP000256686"/>
    </source>
</evidence>
<dbReference type="Pfam" id="PF00210">
    <property type="entry name" value="Ferritin"/>
    <property type="match status" value="1"/>
</dbReference>
<evidence type="ECO:0000313" key="4">
    <source>
        <dbReference type="EMBL" id="REC63737.1"/>
    </source>
</evidence>
<dbReference type="InterPro" id="IPR002177">
    <property type="entry name" value="DPS_DNA-bd"/>
</dbReference>
<feature type="domain" description="Ferritin/DPS" evidence="3">
    <location>
        <begin position="17"/>
        <end position="156"/>
    </location>
</feature>
<comment type="caution">
    <text evidence="4">The sequence shown here is derived from an EMBL/GenBank/DDBJ whole genome shotgun (WGS) entry which is preliminary data.</text>
</comment>
<name>A0A3D9CD84_9FLAO</name>
<accession>A0A3D9CD84</accession>
<dbReference type="PANTHER" id="PTHR42932">
    <property type="entry name" value="GENERAL STRESS PROTEIN 20U"/>
    <property type="match status" value="1"/>
</dbReference>